<comment type="caution">
    <text evidence="1">The sequence shown here is derived from an EMBL/GenBank/DDBJ whole genome shotgun (WGS) entry which is preliminary data.</text>
</comment>
<evidence type="ECO:0000313" key="2">
    <source>
        <dbReference type="Proteomes" id="UP001140234"/>
    </source>
</evidence>
<name>A0ACC1K5X2_9FUNG</name>
<gene>
    <name evidence="1" type="ORF">IWQ57_000999</name>
</gene>
<dbReference type="EMBL" id="JANBUJ010000142">
    <property type="protein sequence ID" value="KAJ2774058.1"/>
    <property type="molecule type" value="Genomic_DNA"/>
</dbReference>
<keyword evidence="2" id="KW-1185">Reference proteome</keyword>
<dbReference type="Proteomes" id="UP001140234">
    <property type="component" value="Unassembled WGS sequence"/>
</dbReference>
<organism evidence="1 2">
    <name type="scientific">Coemansia nantahalensis</name>
    <dbReference type="NCBI Taxonomy" id="2789366"/>
    <lineage>
        <taxon>Eukaryota</taxon>
        <taxon>Fungi</taxon>
        <taxon>Fungi incertae sedis</taxon>
        <taxon>Zoopagomycota</taxon>
        <taxon>Kickxellomycotina</taxon>
        <taxon>Kickxellomycetes</taxon>
        <taxon>Kickxellales</taxon>
        <taxon>Kickxellaceae</taxon>
        <taxon>Coemansia</taxon>
    </lineage>
</organism>
<accession>A0ACC1K5X2</accession>
<reference evidence="1" key="1">
    <citation type="submission" date="2022-07" db="EMBL/GenBank/DDBJ databases">
        <title>Phylogenomic reconstructions and comparative analyses of Kickxellomycotina fungi.</title>
        <authorList>
            <person name="Reynolds N.K."/>
            <person name="Stajich J.E."/>
            <person name="Barry K."/>
            <person name="Grigoriev I.V."/>
            <person name="Crous P."/>
            <person name="Smith M.E."/>
        </authorList>
    </citation>
    <scope>NUCLEOTIDE SEQUENCE</scope>
    <source>
        <strain evidence="1">CBS 109366</strain>
    </source>
</reference>
<proteinExistence type="predicted"/>
<evidence type="ECO:0000313" key="1">
    <source>
        <dbReference type="EMBL" id="KAJ2774058.1"/>
    </source>
</evidence>
<sequence>MPGSTFLETLAEKGFIVDKSLTCKALLETPGSAVRICLPRRFGKTFNLWAIAQFFNPVTANECRGGTEKSHFDAARNKRRKLFCESLLEQEHPDFVEKHFASTPVIQINFRGASSKSLGSFYASLASAIYSAATFWVNAYAVPELLKGRARAKYEALADAYSKTGTYLYTENASQWELRDGHASVLFKVLSEFLVAQHGSKYIILVDEYDQPLEAALGKEWQADADDAYLGMLTKMFKDNIHLAKGLLVGVHEFVLSDRESGLNAAKAISLTTGRYRSRLAESADIRSESLGPLAALFAFTMEDVAELVKRTREVSDAAGAYKQEDIMDAITTWYDGYDFGFPTKRYNPWSVVNFLESLAMGDDIKDAAATYWVASGNTYSIAMLAEDHCKEILRLAPLLLGDYQAGADNSSIRVAGRSGKAECVLPPGDFEKIYIGQTTYPISRADLRGTDDLVTLLLHLGYLTMRPGNGICIPNGEMQVMWSDANMKATFKINEMQRNAERARLLGELHNGEVFHLVQLMEDASTRLHSQNEETFPELIYANALRSELLRIFKGDPGVDIVIEAEAGFGKSDIMMLVRSGRTERDRLLVIIEMKRIPDSITVPKRTGTGKPEGADNAKPKRSTPEAESTEPDPESTEPDPESTKAEPGHTDKAKPKTTKRPLTDEVRASKGRQLALEAVNQIVEKRYAECQTEWPHRLDIGMAVGKGKMVKTHTRRWVWDRDAKYASGVPSVRTHRAQGESVEQWTQHMAAADKTVWADSLGWVTKPNPVVPKTGEGIAPENDEGTVPDANEAVAPDTGKQ</sequence>
<protein>
    <submittedName>
        <fullName evidence="1">Uncharacterized protein</fullName>
    </submittedName>
</protein>